<comment type="caution">
    <text evidence="13">The sequence shown here is derived from an EMBL/GenBank/DDBJ whole genome shotgun (WGS) entry which is preliminary data.</text>
</comment>
<dbReference type="InterPro" id="IPR006202">
    <property type="entry name" value="Neur_chan_lig-bd"/>
</dbReference>
<dbReference type="PRINTS" id="PR00254">
    <property type="entry name" value="NICOTINICR"/>
</dbReference>
<evidence type="ECO:0000256" key="5">
    <source>
        <dbReference type="ARBA" id="ARBA00023065"/>
    </source>
</evidence>
<dbReference type="InterPro" id="IPR002394">
    <property type="entry name" value="Nicotinic_acetylcholine_rcpt"/>
</dbReference>
<dbReference type="Gene3D" id="2.70.170.10">
    <property type="entry name" value="Neurotransmitter-gated ion-channel ligand-binding domain"/>
    <property type="match status" value="1"/>
</dbReference>
<dbReference type="GO" id="GO:0022848">
    <property type="term" value="F:acetylcholine-gated monoatomic cation-selective channel activity"/>
    <property type="evidence" value="ECO:0007669"/>
    <property type="project" value="InterPro"/>
</dbReference>
<dbReference type="OrthoDB" id="5975154at2759"/>
<sequence length="166" mass="19587">MNLFNFCLVFQFFIQTSLGLEDEKKLQEHLISNYNRLVRPVEKNTDILDLKLGLKLIQILDIDEKNQILLTKVWVKHIWKDINLRWNPAEYANLTKVSIPSTSIWIPDIILFNSADGKYEISLMTRAKIDYEGNVVWEPPAIYKSHCTINVEFFPFDQQHCIMKEE</sequence>
<evidence type="ECO:0000256" key="9">
    <source>
        <dbReference type="ARBA" id="ARBA00023303"/>
    </source>
</evidence>
<evidence type="ECO:0000256" key="6">
    <source>
        <dbReference type="ARBA" id="ARBA00023136"/>
    </source>
</evidence>
<keyword evidence="5 11" id="KW-0406">Ion transport</keyword>
<dbReference type="EMBL" id="CAJNOC010000992">
    <property type="protein sequence ID" value="CAF0824766.1"/>
    <property type="molecule type" value="Genomic_DNA"/>
</dbReference>
<evidence type="ECO:0000313" key="14">
    <source>
        <dbReference type="Proteomes" id="UP000663879"/>
    </source>
</evidence>
<dbReference type="AlphaFoldDB" id="A0A813UKS9"/>
<dbReference type="PRINTS" id="PR00252">
    <property type="entry name" value="NRIONCHANNEL"/>
</dbReference>
<keyword evidence="2" id="KW-1003">Cell membrane</keyword>
<evidence type="ECO:0000256" key="11">
    <source>
        <dbReference type="RuleBase" id="RU000687"/>
    </source>
</evidence>
<dbReference type="FunFam" id="2.70.170.10:FF:000028">
    <property type="entry name" value="AcetylCholine Receptor"/>
    <property type="match status" value="1"/>
</dbReference>
<reference evidence="13" key="1">
    <citation type="submission" date="2021-02" db="EMBL/GenBank/DDBJ databases">
        <authorList>
            <person name="Nowell W R."/>
        </authorList>
    </citation>
    <scope>NUCLEOTIDE SEQUENCE</scope>
    <source>
        <strain evidence="13">Ploen Becks lab</strain>
    </source>
</reference>
<evidence type="ECO:0000256" key="7">
    <source>
        <dbReference type="ARBA" id="ARBA00023170"/>
    </source>
</evidence>
<keyword evidence="4" id="KW-0770">Synapse</keyword>
<protein>
    <recommendedName>
        <fullName evidence="12">Neurotransmitter-gated ion-channel ligand-binding domain-containing protein</fullName>
    </recommendedName>
</protein>
<proteinExistence type="inferred from homology"/>
<dbReference type="InterPro" id="IPR018000">
    <property type="entry name" value="Neurotransmitter_ion_chnl_CS"/>
</dbReference>
<name>A0A813UKS9_9BILA</name>
<accession>A0A813UKS9</accession>
<keyword evidence="14" id="KW-1185">Reference proteome</keyword>
<keyword evidence="6" id="KW-0472">Membrane</keyword>
<dbReference type="InterPro" id="IPR006201">
    <property type="entry name" value="Neur_channel"/>
</dbReference>
<feature type="signal peptide" evidence="11">
    <location>
        <begin position="1"/>
        <end position="19"/>
    </location>
</feature>
<organism evidence="13 14">
    <name type="scientific">Brachionus calyciflorus</name>
    <dbReference type="NCBI Taxonomy" id="104777"/>
    <lineage>
        <taxon>Eukaryota</taxon>
        <taxon>Metazoa</taxon>
        <taxon>Spiralia</taxon>
        <taxon>Gnathifera</taxon>
        <taxon>Rotifera</taxon>
        <taxon>Eurotatoria</taxon>
        <taxon>Monogononta</taxon>
        <taxon>Pseudotrocha</taxon>
        <taxon>Ploima</taxon>
        <taxon>Brachionidae</taxon>
        <taxon>Brachionus</taxon>
    </lineage>
</organism>
<evidence type="ECO:0000259" key="12">
    <source>
        <dbReference type="Pfam" id="PF02931"/>
    </source>
</evidence>
<keyword evidence="9 11" id="KW-0407">Ion channel</keyword>
<feature type="domain" description="Neurotransmitter-gated ion-channel ligand-binding" evidence="12">
    <location>
        <begin position="23"/>
        <end position="164"/>
    </location>
</feature>
<feature type="chain" id="PRO_5033098988" description="Neurotransmitter-gated ion-channel ligand-binding domain-containing protein" evidence="11">
    <location>
        <begin position="20"/>
        <end position="166"/>
    </location>
</feature>
<evidence type="ECO:0000313" key="13">
    <source>
        <dbReference type="EMBL" id="CAF0824766.1"/>
    </source>
</evidence>
<dbReference type="InterPro" id="IPR036734">
    <property type="entry name" value="Neur_chan_lig-bd_sf"/>
</dbReference>
<keyword evidence="7" id="KW-0675">Receptor</keyword>
<comment type="similarity">
    <text evidence="11">Belongs to the ligand-gated ion channel (TC 1.A.9) family.</text>
</comment>
<evidence type="ECO:0000256" key="4">
    <source>
        <dbReference type="ARBA" id="ARBA00023018"/>
    </source>
</evidence>
<gene>
    <name evidence="13" type="ORF">OXX778_LOCUS7660</name>
</gene>
<dbReference type="Pfam" id="PF02931">
    <property type="entry name" value="Neur_chan_LBD"/>
    <property type="match status" value="1"/>
</dbReference>
<dbReference type="SUPFAM" id="SSF63712">
    <property type="entry name" value="Nicotinic receptor ligand binding domain-like"/>
    <property type="match status" value="1"/>
</dbReference>
<evidence type="ECO:0000256" key="3">
    <source>
        <dbReference type="ARBA" id="ARBA00022692"/>
    </source>
</evidence>
<keyword evidence="11" id="KW-0732">Signal</keyword>
<evidence type="ECO:0000256" key="10">
    <source>
        <dbReference type="ARBA" id="ARBA00034099"/>
    </source>
</evidence>
<dbReference type="GO" id="GO:0045211">
    <property type="term" value="C:postsynaptic membrane"/>
    <property type="evidence" value="ECO:0007669"/>
    <property type="project" value="InterPro"/>
</dbReference>
<keyword evidence="8" id="KW-1071">Ligand-gated ion channel</keyword>
<comment type="subcellular location">
    <subcellularLocation>
        <location evidence="10">Synaptic cell membrane</location>
        <topology evidence="10">Multi-pass membrane protein</topology>
    </subcellularLocation>
</comment>
<dbReference type="GO" id="GO:0004888">
    <property type="term" value="F:transmembrane signaling receptor activity"/>
    <property type="evidence" value="ECO:0007669"/>
    <property type="project" value="InterPro"/>
</dbReference>
<dbReference type="Proteomes" id="UP000663879">
    <property type="component" value="Unassembled WGS sequence"/>
</dbReference>
<evidence type="ECO:0000256" key="8">
    <source>
        <dbReference type="ARBA" id="ARBA00023286"/>
    </source>
</evidence>
<dbReference type="PANTHER" id="PTHR18945">
    <property type="entry name" value="NEUROTRANSMITTER GATED ION CHANNEL"/>
    <property type="match status" value="1"/>
</dbReference>
<evidence type="ECO:0000256" key="2">
    <source>
        <dbReference type="ARBA" id="ARBA00022475"/>
    </source>
</evidence>
<evidence type="ECO:0000256" key="1">
    <source>
        <dbReference type="ARBA" id="ARBA00022448"/>
    </source>
</evidence>
<keyword evidence="3" id="KW-0812">Transmembrane</keyword>
<keyword evidence="1 11" id="KW-0813">Transport</keyword>
<dbReference type="PROSITE" id="PS00236">
    <property type="entry name" value="NEUROTR_ION_CHANNEL"/>
    <property type="match status" value="1"/>
</dbReference>